<organism evidence="1 2">
    <name type="scientific">Halosimplex pelagicum</name>
    <dbReference type="NCBI Taxonomy" id="869886"/>
    <lineage>
        <taxon>Archaea</taxon>
        <taxon>Methanobacteriati</taxon>
        <taxon>Methanobacteriota</taxon>
        <taxon>Stenosarchaea group</taxon>
        <taxon>Halobacteria</taxon>
        <taxon>Halobacteriales</taxon>
        <taxon>Haloarculaceae</taxon>
        <taxon>Halosimplex</taxon>
    </lineage>
</organism>
<reference evidence="1 2" key="1">
    <citation type="submission" date="2020-07" db="EMBL/GenBank/DDBJ databases">
        <title>Halosimplex litoreum sp. nov. and Halosimplex rubrum sp. nov., isolated from different salt environments.</title>
        <authorList>
            <person name="Cui H."/>
        </authorList>
    </citation>
    <scope>NUCLEOTIDE SEQUENCE [LARGE SCALE GENOMIC DNA]</scope>
    <source>
        <strain evidence="1 2">R2</strain>
    </source>
</reference>
<gene>
    <name evidence="1" type="ORF">HZS54_12640</name>
</gene>
<dbReference type="AlphaFoldDB" id="A0A7D5PAQ2"/>
<dbReference type="Pfam" id="PF24336">
    <property type="entry name" value="DUF7504"/>
    <property type="match status" value="1"/>
</dbReference>
<proteinExistence type="predicted"/>
<evidence type="ECO:0000313" key="2">
    <source>
        <dbReference type="Proteomes" id="UP000509346"/>
    </source>
</evidence>
<dbReference type="EMBL" id="CP058909">
    <property type="protein sequence ID" value="QLH84983.1"/>
    <property type="molecule type" value="Genomic_DNA"/>
</dbReference>
<name>A0A7D5PAQ2_9EURY</name>
<sequence length="188" mass="20878">MLLLSPSLDSHDDEACLDLLTVTDPTEENVLSVTFTQSATDRIDLWDAHVDERPARAGIISVGEITRSASADTTSTQRPVGPLTIETVSDPDDLTDLGITLNTFLSEWGDDDNQTVACFHSLTPLLQYADLQRVFRFLHVLTGRLETSDAVAHYHMDPNAHDQQTISTLRPLFDAIVDLDEDSEWNIQ</sequence>
<keyword evidence="2" id="KW-1185">Reference proteome</keyword>
<protein>
    <submittedName>
        <fullName evidence="1">Uncharacterized protein</fullName>
    </submittedName>
</protein>
<dbReference type="KEGG" id="hpel:HZS54_12640"/>
<dbReference type="Proteomes" id="UP000509346">
    <property type="component" value="Chromosome"/>
</dbReference>
<evidence type="ECO:0000313" key="1">
    <source>
        <dbReference type="EMBL" id="QLH84983.1"/>
    </source>
</evidence>
<dbReference type="OrthoDB" id="109251at2157"/>
<accession>A0A7D5PAQ2</accession>
<dbReference type="InterPro" id="IPR055927">
    <property type="entry name" value="DUF7504"/>
</dbReference>